<gene>
    <name evidence="2" type="ORF">ILEXP_LOCUS15590</name>
</gene>
<protein>
    <submittedName>
        <fullName evidence="2">Uncharacterized protein</fullName>
    </submittedName>
</protein>
<dbReference type="PANTHER" id="PTHR34190:SF10">
    <property type="entry name" value="TERNARY COMPLEX FACTOR MIP1 LEUCINE-ZIPPER DOMAIN-CONTAINING PROTEIN"/>
    <property type="match status" value="1"/>
</dbReference>
<keyword evidence="3" id="KW-1185">Reference proteome</keyword>
<dbReference type="EMBL" id="CAUOFW020001718">
    <property type="protein sequence ID" value="CAK9147675.1"/>
    <property type="molecule type" value="Genomic_DNA"/>
</dbReference>
<organism evidence="2 3">
    <name type="scientific">Ilex paraguariensis</name>
    <name type="common">yerba mate</name>
    <dbReference type="NCBI Taxonomy" id="185542"/>
    <lineage>
        <taxon>Eukaryota</taxon>
        <taxon>Viridiplantae</taxon>
        <taxon>Streptophyta</taxon>
        <taxon>Embryophyta</taxon>
        <taxon>Tracheophyta</taxon>
        <taxon>Spermatophyta</taxon>
        <taxon>Magnoliopsida</taxon>
        <taxon>eudicotyledons</taxon>
        <taxon>Gunneridae</taxon>
        <taxon>Pentapetalae</taxon>
        <taxon>asterids</taxon>
        <taxon>campanulids</taxon>
        <taxon>Aquifoliales</taxon>
        <taxon>Aquifoliaceae</taxon>
        <taxon>Ilex</taxon>
    </lineage>
</organism>
<feature type="compositionally biased region" description="Basic residues" evidence="1">
    <location>
        <begin position="617"/>
        <end position="626"/>
    </location>
</feature>
<dbReference type="AlphaFoldDB" id="A0ABC8RVT3"/>
<dbReference type="PANTHER" id="PTHR34190">
    <property type="entry name" value="EXPRESSED PROTEIN"/>
    <property type="match status" value="1"/>
</dbReference>
<evidence type="ECO:0000313" key="2">
    <source>
        <dbReference type="EMBL" id="CAK9147675.1"/>
    </source>
</evidence>
<sequence>MEYEEKQESVSPMPVIPRLERLNRLLQLLEEKQNLSGSQFSNSGVRKMEEDRCKNLSTALEEVHYKGTLMERLEMLENRVLQLNLVMDEGNTSRSSSSTVLISKKFQRGSASPILTKQDEDEVVTLQKRLDPLLIHVSFRFEFEARHSFVSSSSTVLISEKFQRGSASPILTKQDEDEVVTLQKRLDPLLIHVSFRFEFEARHSFVSSSSTVLISEKFQRGSASPILTKQDEDEVVTLQKRLDPLLIHVSFRFEFEARHSFVPHSFVSSSSTVLISEKFQRGSASPILTKQDEDEVVTLQKRLDPLLIHVSFRFEFEARHSFVSSSSTVLISEKFQRGSASPILTKQDEDEVVTLQKRLDPLLIHVSFRFEFEARHSFVPHSFVSSSSTVLISEKFQRGSASPILTKQDEDEVVTLQKRLDPLLIHVSFRFEFEARHSFVPHSFVSSSSTVLISEKFQRGSASPILTKQDEDEVVTLQKRLDPLLIHVSFRFEFEARHSFVSSSSTVLISEKFQRGSASPILTKQDEDEVVTLQKRLDPLLIHVSFRFEFEARHSFVSSSSTVLISEKFQRGSASPILTKQDEDEVVTLQKRLDPLLIHEEASAEANLTKPKDNQKSRRQKGKANRKCLGWTRMGC</sequence>
<feature type="region of interest" description="Disordered" evidence="1">
    <location>
        <begin position="603"/>
        <end position="636"/>
    </location>
</feature>
<evidence type="ECO:0000256" key="1">
    <source>
        <dbReference type="SAM" id="MobiDB-lite"/>
    </source>
</evidence>
<evidence type="ECO:0000313" key="3">
    <source>
        <dbReference type="Proteomes" id="UP001642360"/>
    </source>
</evidence>
<dbReference type="Proteomes" id="UP001642360">
    <property type="component" value="Unassembled WGS sequence"/>
</dbReference>
<reference evidence="2 3" key="1">
    <citation type="submission" date="2024-02" db="EMBL/GenBank/DDBJ databases">
        <authorList>
            <person name="Vignale AGUSTIN F."/>
            <person name="Sosa J E."/>
            <person name="Modenutti C."/>
        </authorList>
    </citation>
    <scope>NUCLEOTIDE SEQUENCE [LARGE SCALE GENOMIC DNA]</scope>
</reference>
<name>A0ABC8RVT3_9AQUA</name>
<accession>A0ABC8RVT3</accession>
<comment type="caution">
    <text evidence="2">The sequence shown here is derived from an EMBL/GenBank/DDBJ whole genome shotgun (WGS) entry which is preliminary data.</text>
</comment>
<proteinExistence type="predicted"/>